<dbReference type="NCBIfam" id="TIGR00608">
    <property type="entry name" value="radc"/>
    <property type="match status" value="1"/>
</dbReference>
<accession>A0A8I0ALC2</accession>
<dbReference type="RefSeq" id="WP_117784852.1">
    <property type="nucleotide sequence ID" value="NZ_JACOOX010000003.1"/>
</dbReference>
<dbReference type="PANTHER" id="PTHR30471">
    <property type="entry name" value="DNA REPAIR PROTEIN RADC"/>
    <property type="match status" value="1"/>
</dbReference>
<evidence type="ECO:0000313" key="9">
    <source>
        <dbReference type="EMBL" id="MBC5662451.1"/>
    </source>
</evidence>
<dbReference type="CDD" id="cd08071">
    <property type="entry name" value="MPN_DUF2466"/>
    <property type="match status" value="1"/>
</dbReference>
<dbReference type="Pfam" id="PF20582">
    <property type="entry name" value="UPF0758_N"/>
    <property type="match status" value="1"/>
</dbReference>
<dbReference type="InterPro" id="IPR001405">
    <property type="entry name" value="UPF0758"/>
</dbReference>
<dbReference type="PANTHER" id="PTHR30471:SF3">
    <property type="entry name" value="UPF0758 PROTEIN YEES-RELATED"/>
    <property type="match status" value="1"/>
</dbReference>
<dbReference type="AlphaFoldDB" id="A0A8I0ALC2"/>
<evidence type="ECO:0000256" key="4">
    <source>
        <dbReference type="ARBA" id="ARBA00022801"/>
    </source>
</evidence>
<evidence type="ECO:0000256" key="6">
    <source>
        <dbReference type="ARBA" id="ARBA00023049"/>
    </source>
</evidence>
<comment type="caution">
    <text evidence="9">The sequence shown here is derived from an EMBL/GenBank/DDBJ whole genome shotgun (WGS) entry which is preliminary data.</text>
</comment>
<dbReference type="Pfam" id="PF04002">
    <property type="entry name" value="RadC"/>
    <property type="match status" value="1"/>
</dbReference>
<dbReference type="PROSITE" id="PS50249">
    <property type="entry name" value="MPN"/>
    <property type="match status" value="1"/>
</dbReference>
<gene>
    <name evidence="9" type="primary">radC</name>
    <name evidence="9" type="ORF">H8S09_06010</name>
</gene>
<dbReference type="InterPro" id="IPR025657">
    <property type="entry name" value="RadC_JAB"/>
</dbReference>
<organism evidence="9 10">
    <name type="scientific">Coprococcus hominis</name>
    <name type="common">ex Liu et al. 2022</name>
    <dbReference type="NCBI Taxonomy" id="2763039"/>
    <lineage>
        <taxon>Bacteria</taxon>
        <taxon>Bacillati</taxon>
        <taxon>Bacillota</taxon>
        <taxon>Clostridia</taxon>
        <taxon>Lachnospirales</taxon>
        <taxon>Lachnospiraceae</taxon>
        <taxon>Coprococcus</taxon>
    </lineage>
</organism>
<dbReference type="GO" id="GO:0046872">
    <property type="term" value="F:metal ion binding"/>
    <property type="evidence" value="ECO:0007669"/>
    <property type="project" value="UniProtKB-KW"/>
</dbReference>
<evidence type="ECO:0000256" key="3">
    <source>
        <dbReference type="ARBA" id="ARBA00022723"/>
    </source>
</evidence>
<keyword evidence="6" id="KW-0482">Metalloprotease</keyword>
<dbReference type="InterPro" id="IPR020891">
    <property type="entry name" value="UPF0758_CS"/>
</dbReference>
<evidence type="ECO:0000256" key="1">
    <source>
        <dbReference type="ARBA" id="ARBA00010243"/>
    </source>
</evidence>
<protein>
    <submittedName>
        <fullName evidence="9">DNA repair protein RadC</fullName>
    </submittedName>
</protein>
<dbReference type="PROSITE" id="PS01302">
    <property type="entry name" value="UPF0758"/>
    <property type="match status" value="1"/>
</dbReference>
<evidence type="ECO:0000256" key="7">
    <source>
        <dbReference type="RuleBase" id="RU003797"/>
    </source>
</evidence>
<dbReference type="NCBIfam" id="NF000642">
    <property type="entry name" value="PRK00024.1"/>
    <property type="match status" value="1"/>
</dbReference>
<dbReference type="EMBL" id="JACOOX010000003">
    <property type="protein sequence ID" value="MBC5662451.1"/>
    <property type="molecule type" value="Genomic_DNA"/>
</dbReference>
<keyword evidence="2" id="KW-0645">Protease</keyword>
<dbReference type="InterPro" id="IPR046778">
    <property type="entry name" value="UPF0758_N"/>
</dbReference>
<dbReference type="GO" id="GO:0008237">
    <property type="term" value="F:metallopeptidase activity"/>
    <property type="evidence" value="ECO:0007669"/>
    <property type="project" value="UniProtKB-KW"/>
</dbReference>
<proteinExistence type="inferred from homology"/>
<reference evidence="9 10" key="1">
    <citation type="submission" date="2020-08" db="EMBL/GenBank/DDBJ databases">
        <title>Genome public.</title>
        <authorList>
            <person name="Liu C."/>
            <person name="Sun Q."/>
        </authorList>
    </citation>
    <scope>NUCLEOTIDE SEQUENCE [LARGE SCALE GENOMIC DNA]</scope>
    <source>
        <strain evidence="9 10">NSJ-10</strain>
    </source>
</reference>
<dbReference type="GO" id="GO:0006508">
    <property type="term" value="P:proteolysis"/>
    <property type="evidence" value="ECO:0007669"/>
    <property type="project" value="UniProtKB-KW"/>
</dbReference>
<evidence type="ECO:0000256" key="5">
    <source>
        <dbReference type="ARBA" id="ARBA00022833"/>
    </source>
</evidence>
<sequence length="235" mass="26297">MNSNFTMRDMAVTERPYEKCQQSGPSALNDAELLAVILRSGSRKENALVTAQRILNRHSVHKGLVGLKHLTLEELMSIDGIGHVKAIQMQCIGELSRRIAEAEYKPFLTFGNPQSIADYFMERTKYLDKERVYSLLFDSRHCLLGENCISEGTIDHAVISPRDIFIDALSYHAAYVVLLHNHPSGNPEPSRQDICLTKRVAEAGRMLGILLSDHIIIGNNCFVSLAERGMLNETS</sequence>
<comment type="similarity">
    <text evidence="1 7">Belongs to the UPF0758 family.</text>
</comment>
<name>A0A8I0ALC2_9FIRM</name>
<evidence type="ECO:0000256" key="2">
    <source>
        <dbReference type="ARBA" id="ARBA00022670"/>
    </source>
</evidence>
<keyword evidence="3" id="KW-0479">Metal-binding</keyword>
<dbReference type="Proteomes" id="UP000615234">
    <property type="component" value="Unassembled WGS sequence"/>
</dbReference>
<dbReference type="Gene3D" id="3.40.140.10">
    <property type="entry name" value="Cytidine Deaminase, domain 2"/>
    <property type="match status" value="1"/>
</dbReference>
<evidence type="ECO:0000259" key="8">
    <source>
        <dbReference type="PROSITE" id="PS50249"/>
    </source>
</evidence>
<keyword evidence="10" id="KW-1185">Reference proteome</keyword>
<evidence type="ECO:0000313" key="10">
    <source>
        <dbReference type="Proteomes" id="UP000615234"/>
    </source>
</evidence>
<keyword evidence="5" id="KW-0862">Zinc</keyword>
<keyword evidence="4" id="KW-0378">Hydrolase</keyword>
<dbReference type="InterPro" id="IPR037518">
    <property type="entry name" value="MPN"/>
</dbReference>
<feature type="domain" description="MPN" evidence="8">
    <location>
        <begin position="109"/>
        <end position="231"/>
    </location>
</feature>